<reference evidence="1 2" key="1">
    <citation type="submission" date="2012-11" db="EMBL/GenBank/DDBJ databases">
        <title>Genome assembly of Thiorhodococcus sp. AK35.</title>
        <authorList>
            <person name="Nupur N."/>
            <person name="Khatri I."/>
            <person name="Subramanian S."/>
            <person name="Pinnaka A."/>
        </authorList>
    </citation>
    <scope>NUCLEOTIDE SEQUENCE [LARGE SCALE GENOMIC DNA]</scope>
    <source>
        <strain evidence="1 2">AK35</strain>
    </source>
</reference>
<sequence>MIVSTRRAKVKRLEVGTGTFGYQLAFYQREGFRVDAIEKDFFLSNYDGPIYEDGIQLKDMLRLALDLEVELG</sequence>
<keyword evidence="2" id="KW-1185">Reference proteome</keyword>
<proteinExistence type="predicted"/>
<evidence type="ECO:0000313" key="1">
    <source>
        <dbReference type="EMBL" id="EXJ14911.1"/>
    </source>
</evidence>
<protein>
    <submittedName>
        <fullName evidence="1">Acetyltransferase, GNAT family</fullName>
    </submittedName>
</protein>
<accession>W9VD54</accession>
<gene>
    <name evidence="1" type="ORF">D779_2117</name>
</gene>
<dbReference type="eggNOG" id="COG0456">
    <property type="taxonomic scope" value="Bacteria"/>
</dbReference>
<organism evidence="1 2">
    <name type="scientific">Imhoffiella purpurea</name>
    <dbReference type="NCBI Taxonomy" id="1249627"/>
    <lineage>
        <taxon>Bacteria</taxon>
        <taxon>Pseudomonadati</taxon>
        <taxon>Pseudomonadota</taxon>
        <taxon>Gammaproteobacteria</taxon>
        <taxon>Chromatiales</taxon>
        <taxon>Chromatiaceae</taxon>
        <taxon>Imhoffiella</taxon>
    </lineage>
</organism>
<dbReference type="STRING" id="1249627.D779_2117"/>
<dbReference type="GO" id="GO:0016740">
    <property type="term" value="F:transferase activity"/>
    <property type="evidence" value="ECO:0007669"/>
    <property type="project" value="UniProtKB-KW"/>
</dbReference>
<dbReference type="Proteomes" id="UP000019460">
    <property type="component" value="Unassembled WGS sequence"/>
</dbReference>
<evidence type="ECO:0000313" key="2">
    <source>
        <dbReference type="Proteomes" id="UP000019460"/>
    </source>
</evidence>
<name>W9VD54_9GAMM</name>
<comment type="caution">
    <text evidence="1">The sequence shown here is derived from an EMBL/GenBank/DDBJ whole genome shotgun (WGS) entry which is preliminary data.</text>
</comment>
<dbReference type="Gene3D" id="3.40.630.30">
    <property type="match status" value="1"/>
</dbReference>
<dbReference type="EMBL" id="AONC01000035">
    <property type="protein sequence ID" value="EXJ14911.1"/>
    <property type="molecule type" value="Genomic_DNA"/>
</dbReference>
<dbReference type="AlphaFoldDB" id="W9VD54"/>
<keyword evidence="1" id="KW-0808">Transferase</keyword>